<dbReference type="Gene3D" id="1.10.10.10">
    <property type="entry name" value="Winged helix-like DNA-binding domain superfamily/Winged helix DNA-binding domain"/>
    <property type="match status" value="1"/>
</dbReference>
<gene>
    <name evidence="4" type="ORF">NGM29_02515</name>
</gene>
<reference evidence="4" key="1">
    <citation type="submission" date="2022-06" db="EMBL/GenBank/DDBJ databases">
        <title>Diverse halophilic archaea isolated from saline environments.</title>
        <authorList>
            <person name="Cui H.-L."/>
        </authorList>
    </citation>
    <scope>NUCLEOTIDE SEQUENCE</scope>
    <source>
        <strain evidence="4">WLHS1</strain>
    </source>
</reference>
<feature type="domain" description="DUF7343" evidence="3">
    <location>
        <begin position="142"/>
        <end position="202"/>
    </location>
</feature>
<evidence type="ECO:0000313" key="4">
    <source>
        <dbReference type="EMBL" id="UTF54177.1"/>
    </source>
</evidence>
<protein>
    <submittedName>
        <fullName evidence="4">Helix-turn-helix domain-containing protein</fullName>
    </submittedName>
</protein>
<dbReference type="RefSeq" id="WP_254158691.1">
    <property type="nucleotide sequence ID" value="NZ_CP100355.1"/>
</dbReference>
<keyword evidence="2" id="KW-0812">Transmembrane</keyword>
<dbReference type="AlphaFoldDB" id="A0A9E7SVN2"/>
<dbReference type="EMBL" id="CP100355">
    <property type="protein sequence ID" value="UTF54177.1"/>
    <property type="molecule type" value="Genomic_DNA"/>
</dbReference>
<dbReference type="SUPFAM" id="SSF46785">
    <property type="entry name" value="Winged helix' DNA-binding domain"/>
    <property type="match status" value="1"/>
</dbReference>
<name>A0A9E7SVN2_9EURY</name>
<dbReference type="InterPro" id="IPR055767">
    <property type="entry name" value="DUF7343"/>
</dbReference>
<keyword evidence="5" id="KW-1185">Reference proteome</keyword>
<sequence length="209" mass="22314">MRSTDDSATDHGSTARSESVCASRPDVVSRPSPSRDCDYRTHGIGLSAGVATIGNGAPAVAFVNWFTNRPASDWDMVLVTVLSLLVGGLVGIRLAYVLSAREISVTLGGSLSDPAGDEPTDDQHSTGHEYHHAVSASTPSLLLSDEGEVIKLLMQNDGTLRQHQIASETGWSKSKVSRILSDMHDEGVIEKISIGRENHITLVPEAQQE</sequence>
<evidence type="ECO:0000313" key="5">
    <source>
        <dbReference type="Proteomes" id="UP001056855"/>
    </source>
</evidence>
<feature type="compositionally biased region" description="Low complexity" evidence="1">
    <location>
        <begin position="23"/>
        <end position="32"/>
    </location>
</feature>
<organism evidence="4 5">
    <name type="scientific">Natronosalvus rutilus</name>
    <dbReference type="NCBI Taxonomy" id="2953753"/>
    <lineage>
        <taxon>Archaea</taxon>
        <taxon>Methanobacteriati</taxon>
        <taxon>Methanobacteriota</taxon>
        <taxon>Stenosarchaea group</taxon>
        <taxon>Halobacteria</taxon>
        <taxon>Halobacteriales</taxon>
        <taxon>Natrialbaceae</taxon>
        <taxon>Natronosalvus</taxon>
    </lineage>
</organism>
<dbReference type="KEGG" id="sawl:NGM29_02515"/>
<evidence type="ECO:0000256" key="1">
    <source>
        <dbReference type="SAM" id="MobiDB-lite"/>
    </source>
</evidence>
<evidence type="ECO:0000256" key="2">
    <source>
        <dbReference type="SAM" id="Phobius"/>
    </source>
</evidence>
<keyword evidence="2" id="KW-0472">Membrane</keyword>
<dbReference type="GeneID" id="73288883"/>
<accession>A0A9E7SVN2</accession>
<feature type="transmembrane region" description="Helical" evidence="2">
    <location>
        <begin position="76"/>
        <end position="96"/>
    </location>
</feature>
<dbReference type="Proteomes" id="UP001056855">
    <property type="component" value="Chromosome"/>
</dbReference>
<dbReference type="Pfam" id="PF24034">
    <property type="entry name" value="DUF7343"/>
    <property type="match status" value="1"/>
</dbReference>
<proteinExistence type="predicted"/>
<dbReference type="InterPro" id="IPR036390">
    <property type="entry name" value="WH_DNA-bd_sf"/>
</dbReference>
<feature type="region of interest" description="Disordered" evidence="1">
    <location>
        <begin position="108"/>
        <end position="131"/>
    </location>
</feature>
<dbReference type="InterPro" id="IPR036388">
    <property type="entry name" value="WH-like_DNA-bd_sf"/>
</dbReference>
<feature type="region of interest" description="Disordered" evidence="1">
    <location>
        <begin position="1"/>
        <end position="35"/>
    </location>
</feature>
<feature type="compositionally biased region" description="Basic and acidic residues" evidence="1">
    <location>
        <begin position="121"/>
        <end position="131"/>
    </location>
</feature>
<evidence type="ECO:0000259" key="3">
    <source>
        <dbReference type="Pfam" id="PF24034"/>
    </source>
</evidence>
<keyword evidence="2" id="KW-1133">Transmembrane helix</keyword>